<dbReference type="GeneID" id="18675862"/>
<dbReference type="RefSeq" id="XP_007271981.1">
    <property type="nucleotide sequence ID" value="XM_007271919.1"/>
</dbReference>
<reference evidence="2" key="1">
    <citation type="journal article" date="2012" name="Science">
        <title>The Paleozoic origin of enzymatic lignin decomposition reconstructed from 31 fungal genomes.</title>
        <authorList>
            <person name="Floudas D."/>
            <person name="Binder M."/>
            <person name="Riley R."/>
            <person name="Barry K."/>
            <person name="Blanchette R.A."/>
            <person name="Henrissat B."/>
            <person name="Martinez A.T."/>
            <person name="Otillar R."/>
            <person name="Spatafora J.W."/>
            <person name="Yadav J.S."/>
            <person name="Aerts A."/>
            <person name="Benoit I."/>
            <person name="Boyd A."/>
            <person name="Carlson A."/>
            <person name="Copeland A."/>
            <person name="Coutinho P.M."/>
            <person name="de Vries R.P."/>
            <person name="Ferreira P."/>
            <person name="Findley K."/>
            <person name="Foster B."/>
            <person name="Gaskell J."/>
            <person name="Glotzer D."/>
            <person name="Gorecki P."/>
            <person name="Heitman J."/>
            <person name="Hesse C."/>
            <person name="Hori C."/>
            <person name="Igarashi K."/>
            <person name="Jurgens J.A."/>
            <person name="Kallen N."/>
            <person name="Kersten P."/>
            <person name="Kohler A."/>
            <person name="Kuees U."/>
            <person name="Kumar T.K.A."/>
            <person name="Kuo A."/>
            <person name="LaButti K."/>
            <person name="Larrondo L.F."/>
            <person name="Lindquist E."/>
            <person name="Ling A."/>
            <person name="Lombard V."/>
            <person name="Lucas S."/>
            <person name="Lundell T."/>
            <person name="Martin R."/>
            <person name="McLaughlin D.J."/>
            <person name="Morgenstern I."/>
            <person name="Morin E."/>
            <person name="Murat C."/>
            <person name="Nagy L.G."/>
            <person name="Nolan M."/>
            <person name="Ohm R.A."/>
            <person name="Patyshakuliyeva A."/>
            <person name="Rokas A."/>
            <person name="Ruiz-Duenas F.J."/>
            <person name="Sabat G."/>
            <person name="Salamov A."/>
            <person name="Samejima M."/>
            <person name="Schmutz J."/>
            <person name="Slot J.C."/>
            <person name="St John F."/>
            <person name="Stenlid J."/>
            <person name="Sun H."/>
            <person name="Sun S."/>
            <person name="Syed K."/>
            <person name="Tsang A."/>
            <person name="Wiebenga A."/>
            <person name="Young D."/>
            <person name="Pisabarro A."/>
            <person name="Eastwood D.C."/>
            <person name="Martin F."/>
            <person name="Cullen D."/>
            <person name="Grigoriev I.V."/>
            <person name="Hibbett D.S."/>
        </authorList>
    </citation>
    <scope>NUCLEOTIDE SEQUENCE [LARGE SCALE GENOMIC DNA]</scope>
    <source>
        <strain evidence="2">MF3/22</strain>
    </source>
</reference>
<accession>R7SGE4</accession>
<keyword evidence="2" id="KW-1185">Reference proteome</keyword>
<name>R7SGE4_FOMME</name>
<evidence type="ECO:0000313" key="2">
    <source>
        <dbReference type="Proteomes" id="UP000053630"/>
    </source>
</evidence>
<proteinExistence type="predicted"/>
<dbReference type="EMBL" id="JH717985">
    <property type="protein sequence ID" value="EJC97758.1"/>
    <property type="molecule type" value="Genomic_DNA"/>
</dbReference>
<dbReference type="KEGG" id="fme:FOMMEDRAFT_162569"/>
<gene>
    <name evidence="1" type="ORF">FOMMEDRAFT_162569</name>
</gene>
<protein>
    <submittedName>
        <fullName evidence="1">Uncharacterized protein</fullName>
    </submittedName>
</protein>
<evidence type="ECO:0000313" key="1">
    <source>
        <dbReference type="EMBL" id="EJC97758.1"/>
    </source>
</evidence>
<sequence>MLAAPDNGGLASSWWRGWAKTYVDTNELFINCCGRITSKKRHDSICANDESVFIGAAIVDGFVLVPAGGFGGRDVLRKMKLGTECGMTTTGYCCALQSLMYK</sequence>
<organism evidence="1 2">
    <name type="scientific">Fomitiporia mediterranea (strain MF3/22)</name>
    <name type="common">Grapevine white-rot fungus</name>
    <dbReference type="NCBI Taxonomy" id="694068"/>
    <lineage>
        <taxon>Eukaryota</taxon>
        <taxon>Fungi</taxon>
        <taxon>Dikarya</taxon>
        <taxon>Basidiomycota</taxon>
        <taxon>Agaricomycotina</taxon>
        <taxon>Agaricomycetes</taxon>
        <taxon>Hymenochaetales</taxon>
        <taxon>Hymenochaetaceae</taxon>
        <taxon>Fomitiporia</taxon>
    </lineage>
</organism>
<dbReference type="Proteomes" id="UP000053630">
    <property type="component" value="Unassembled WGS sequence"/>
</dbReference>
<dbReference type="AlphaFoldDB" id="R7SGE4"/>